<dbReference type="InterPro" id="IPR029787">
    <property type="entry name" value="Nucleotide_cyclase"/>
</dbReference>
<dbReference type="InterPro" id="IPR000700">
    <property type="entry name" value="PAS-assoc_C"/>
</dbReference>
<protein>
    <recommendedName>
        <fullName evidence="9">Stage 0 sporulation protein A homolog</fullName>
    </recommendedName>
</protein>
<keyword evidence="8" id="KW-1185">Reference proteome</keyword>
<evidence type="ECO:0000256" key="1">
    <source>
        <dbReference type="PROSITE-ProRule" id="PRU00169"/>
    </source>
</evidence>
<feature type="domain" description="PAC" evidence="4">
    <location>
        <begin position="212"/>
        <end position="264"/>
    </location>
</feature>
<dbReference type="InterPro" id="IPR001633">
    <property type="entry name" value="EAL_dom"/>
</dbReference>
<dbReference type="STRING" id="29542.A6070_02515"/>
<sequence length="556" mass="61889">MSSPLHLLLLEDSEDEALSLVRELSRHGYALAWERVDTAEALQAALARGSWDVVICDWSQQRLRLRAAFEILQSSGQDLPFIILRGGTEDETADEVMGGAAHGYVSKDNLASLPAVIEKQLQHAAGRRCSAERDGRNNDGLFRSIFQNALAGMATVSPEGRFLQVNPALCRMLGYSEDILLEKSVLEITHAADVAFTRDLIREMRSGGQISRDYEKRYICRNGEVLWAHVATSCISHEDGTLSCLVLLVTDITPHHQARQKAHQLAYFDSLTGLPNRQLFCEHRHGCLIQARRERTSLGVLTIDIDRFKGVNNSFGYESGDAMLKTVSQRLQDCLARQDVLARLGSDEFAVVVSHARSQDEYSVLAQKLLNSLSEPIALDGQRVYCSVCIGIALFPLDGVEVDVLLKNAATAMHQAKQRGPKNYQFFSKGMNRMARERLEVEAGLRRSLDLGQLALHYQPKIDLKTGRVVAMEALLRWESPELGRISPLRFVPLAEETGLILPIGDWVLETACMQGAAWHRQGFSSLRMAVNISPRQFPPEGFCGASRRRTAAERI</sequence>
<dbReference type="InterPro" id="IPR001610">
    <property type="entry name" value="PAC"/>
</dbReference>
<dbReference type="Gene3D" id="3.30.70.270">
    <property type="match status" value="1"/>
</dbReference>
<dbReference type="Pfam" id="PF00990">
    <property type="entry name" value="GGDEF"/>
    <property type="match status" value="1"/>
</dbReference>
<dbReference type="InterPro" id="IPR043128">
    <property type="entry name" value="Rev_trsase/Diguanyl_cyclase"/>
</dbReference>
<feature type="modified residue" description="4-aspartylphosphate" evidence="1">
    <location>
        <position position="57"/>
    </location>
</feature>
<dbReference type="GO" id="GO:0006355">
    <property type="term" value="P:regulation of DNA-templated transcription"/>
    <property type="evidence" value="ECO:0007669"/>
    <property type="project" value="InterPro"/>
</dbReference>
<dbReference type="Pfam" id="PF00563">
    <property type="entry name" value="EAL"/>
    <property type="match status" value="1"/>
</dbReference>
<accession>A0A1L3GGK4</accession>
<feature type="domain" description="PAS" evidence="3">
    <location>
        <begin position="138"/>
        <end position="208"/>
    </location>
</feature>
<dbReference type="Gene3D" id="3.30.450.20">
    <property type="entry name" value="PAS domain"/>
    <property type="match status" value="1"/>
</dbReference>
<dbReference type="NCBIfam" id="TIGR00254">
    <property type="entry name" value="GGDEF"/>
    <property type="match status" value="1"/>
</dbReference>
<dbReference type="SMART" id="SM00267">
    <property type="entry name" value="GGDEF"/>
    <property type="match status" value="1"/>
</dbReference>
<dbReference type="SUPFAM" id="SSF55073">
    <property type="entry name" value="Nucleotide cyclase"/>
    <property type="match status" value="1"/>
</dbReference>
<gene>
    <name evidence="7" type="ORF">A7E75_08545</name>
</gene>
<dbReference type="Gene3D" id="3.20.20.450">
    <property type="entry name" value="EAL domain"/>
    <property type="match status" value="1"/>
</dbReference>
<dbReference type="NCBIfam" id="TIGR00229">
    <property type="entry name" value="sensory_box"/>
    <property type="match status" value="1"/>
</dbReference>
<dbReference type="InterPro" id="IPR052155">
    <property type="entry name" value="Biofilm_reg_signaling"/>
</dbReference>
<dbReference type="RefSeq" id="WP_158514008.1">
    <property type="nucleotide sequence ID" value="NZ_CP015518.1"/>
</dbReference>
<feature type="domain" description="Response regulatory" evidence="2">
    <location>
        <begin position="6"/>
        <end position="122"/>
    </location>
</feature>
<dbReference type="PROSITE" id="PS50887">
    <property type="entry name" value="GGDEF"/>
    <property type="match status" value="1"/>
</dbReference>
<dbReference type="InterPro" id="IPR000014">
    <property type="entry name" value="PAS"/>
</dbReference>
<dbReference type="InterPro" id="IPR001789">
    <property type="entry name" value="Sig_transdc_resp-reg_receiver"/>
</dbReference>
<dbReference type="PANTHER" id="PTHR44757:SF2">
    <property type="entry name" value="BIOFILM ARCHITECTURE MAINTENANCE PROTEIN MBAA"/>
    <property type="match status" value="1"/>
</dbReference>
<proteinExistence type="predicted"/>
<dbReference type="SMART" id="SM00091">
    <property type="entry name" value="PAS"/>
    <property type="match status" value="1"/>
</dbReference>
<dbReference type="SMART" id="SM00086">
    <property type="entry name" value="PAC"/>
    <property type="match status" value="1"/>
</dbReference>
<dbReference type="Gene3D" id="3.40.50.2300">
    <property type="match status" value="1"/>
</dbReference>
<organism evidence="7 8">
    <name type="scientific">Syntrophotalea acetylenica</name>
    <name type="common">Pelobacter acetylenicus</name>
    <dbReference type="NCBI Taxonomy" id="29542"/>
    <lineage>
        <taxon>Bacteria</taxon>
        <taxon>Pseudomonadati</taxon>
        <taxon>Thermodesulfobacteriota</taxon>
        <taxon>Desulfuromonadia</taxon>
        <taxon>Desulfuromonadales</taxon>
        <taxon>Syntrophotaleaceae</taxon>
        <taxon>Syntrophotalea</taxon>
    </lineage>
</organism>
<evidence type="ECO:0000313" key="7">
    <source>
        <dbReference type="EMBL" id="APG25057.1"/>
    </source>
</evidence>
<dbReference type="PROSITE" id="PS50883">
    <property type="entry name" value="EAL"/>
    <property type="match status" value="1"/>
</dbReference>
<dbReference type="InterPro" id="IPR013767">
    <property type="entry name" value="PAS_fold"/>
</dbReference>
<dbReference type="SUPFAM" id="SSF55785">
    <property type="entry name" value="PYP-like sensor domain (PAS domain)"/>
    <property type="match status" value="1"/>
</dbReference>
<dbReference type="Pfam" id="PF00989">
    <property type="entry name" value="PAS"/>
    <property type="match status" value="1"/>
</dbReference>
<dbReference type="GO" id="GO:0000160">
    <property type="term" value="P:phosphorelay signal transduction system"/>
    <property type="evidence" value="ECO:0007669"/>
    <property type="project" value="InterPro"/>
</dbReference>
<dbReference type="Proteomes" id="UP000182264">
    <property type="component" value="Chromosome"/>
</dbReference>
<name>A0A1L3GGK4_SYNAC</name>
<evidence type="ECO:0000259" key="6">
    <source>
        <dbReference type="PROSITE" id="PS50887"/>
    </source>
</evidence>
<evidence type="ECO:0000259" key="3">
    <source>
        <dbReference type="PROSITE" id="PS50112"/>
    </source>
</evidence>
<dbReference type="InterPro" id="IPR011006">
    <property type="entry name" value="CheY-like_superfamily"/>
</dbReference>
<dbReference type="CDD" id="cd00130">
    <property type="entry name" value="PAS"/>
    <property type="match status" value="1"/>
</dbReference>
<evidence type="ECO:0000313" key="8">
    <source>
        <dbReference type="Proteomes" id="UP000182264"/>
    </source>
</evidence>
<evidence type="ECO:0000259" key="5">
    <source>
        <dbReference type="PROSITE" id="PS50883"/>
    </source>
</evidence>
<dbReference type="PANTHER" id="PTHR44757">
    <property type="entry name" value="DIGUANYLATE CYCLASE DGCP"/>
    <property type="match status" value="1"/>
</dbReference>
<dbReference type="InterPro" id="IPR035965">
    <property type="entry name" value="PAS-like_dom_sf"/>
</dbReference>
<evidence type="ECO:0000259" key="4">
    <source>
        <dbReference type="PROSITE" id="PS50113"/>
    </source>
</evidence>
<dbReference type="CDD" id="cd01948">
    <property type="entry name" value="EAL"/>
    <property type="match status" value="1"/>
</dbReference>
<dbReference type="SMART" id="SM00052">
    <property type="entry name" value="EAL"/>
    <property type="match status" value="1"/>
</dbReference>
<dbReference type="AlphaFoldDB" id="A0A1L3GGK4"/>
<dbReference type="SUPFAM" id="SSF52172">
    <property type="entry name" value="CheY-like"/>
    <property type="match status" value="1"/>
</dbReference>
<feature type="domain" description="GGDEF" evidence="6">
    <location>
        <begin position="296"/>
        <end position="429"/>
    </location>
</feature>
<keyword evidence="1" id="KW-0597">Phosphoprotein</keyword>
<evidence type="ECO:0008006" key="9">
    <source>
        <dbReference type="Google" id="ProtNLM"/>
    </source>
</evidence>
<dbReference type="CDD" id="cd01949">
    <property type="entry name" value="GGDEF"/>
    <property type="match status" value="1"/>
</dbReference>
<dbReference type="CDD" id="cd00156">
    <property type="entry name" value="REC"/>
    <property type="match status" value="1"/>
</dbReference>
<dbReference type="PROSITE" id="PS50110">
    <property type="entry name" value="RESPONSE_REGULATORY"/>
    <property type="match status" value="1"/>
</dbReference>
<dbReference type="InterPro" id="IPR035919">
    <property type="entry name" value="EAL_sf"/>
</dbReference>
<dbReference type="SUPFAM" id="SSF141868">
    <property type="entry name" value="EAL domain-like"/>
    <property type="match status" value="1"/>
</dbReference>
<dbReference type="PROSITE" id="PS50113">
    <property type="entry name" value="PAC"/>
    <property type="match status" value="1"/>
</dbReference>
<feature type="domain" description="EAL" evidence="5">
    <location>
        <begin position="438"/>
        <end position="556"/>
    </location>
</feature>
<reference evidence="7 8" key="1">
    <citation type="journal article" date="2017" name="Genome Announc.">
        <title>Complete Genome Sequences of Two Acetylene-Fermenting Pelobacter acetylenicus Strains.</title>
        <authorList>
            <person name="Sutton J.M."/>
            <person name="Baesman S.M."/>
            <person name="Fierst J.L."/>
            <person name="Poret-Peterson A.T."/>
            <person name="Oremland R.S."/>
            <person name="Dunlap D.S."/>
            <person name="Akob D.M."/>
        </authorList>
    </citation>
    <scope>NUCLEOTIDE SEQUENCE [LARGE SCALE GENOMIC DNA]</scope>
    <source>
        <strain evidence="7 8">DSM 3247</strain>
    </source>
</reference>
<dbReference type="InterPro" id="IPR000160">
    <property type="entry name" value="GGDEF_dom"/>
</dbReference>
<dbReference type="PROSITE" id="PS50112">
    <property type="entry name" value="PAS"/>
    <property type="match status" value="1"/>
</dbReference>
<evidence type="ECO:0000259" key="2">
    <source>
        <dbReference type="PROSITE" id="PS50110"/>
    </source>
</evidence>
<dbReference type="EMBL" id="CP015518">
    <property type="protein sequence ID" value="APG25057.1"/>
    <property type="molecule type" value="Genomic_DNA"/>
</dbReference>